<evidence type="ECO:0000313" key="2">
    <source>
        <dbReference type="EMBL" id="DAF95003.1"/>
    </source>
</evidence>
<evidence type="ECO:0000259" key="1">
    <source>
        <dbReference type="SMART" id="SM00470"/>
    </source>
</evidence>
<name>A0A8S5UKN9_9CAUD</name>
<dbReference type="InterPro" id="IPR036086">
    <property type="entry name" value="ParB/Sulfiredoxin_sf"/>
</dbReference>
<reference evidence="2" key="1">
    <citation type="journal article" date="2021" name="Proc. Natl. Acad. Sci. U.S.A.">
        <title>A Catalog of Tens of Thousands of Viruses from Human Metagenomes Reveals Hidden Associations with Chronic Diseases.</title>
        <authorList>
            <person name="Tisza M.J."/>
            <person name="Buck C.B."/>
        </authorList>
    </citation>
    <scope>NUCLEOTIDE SEQUENCE</scope>
    <source>
        <strain evidence="2">CtQf419</strain>
    </source>
</reference>
<protein>
    <submittedName>
        <fullName evidence="2">ParB protein</fullName>
    </submittedName>
</protein>
<proteinExistence type="predicted"/>
<dbReference type="CDD" id="cd16403">
    <property type="entry name" value="ParB_N_like_MT"/>
    <property type="match status" value="1"/>
</dbReference>
<dbReference type="SUPFAM" id="SSF110849">
    <property type="entry name" value="ParB/Sulfiredoxin"/>
    <property type="match status" value="1"/>
</dbReference>
<accession>A0A8S5UKN9</accession>
<dbReference type="EMBL" id="BK016102">
    <property type="protein sequence ID" value="DAF95003.1"/>
    <property type="molecule type" value="Genomic_DNA"/>
</dbReference>
<organism evidence="2">
    <name type="scientific">Myoviridae sp. ctQf419</name>
    <dbReference type="NCBI Taxonomy" id="2825102"/>
    <lineage>
        <taxon>Viruses</taxon>
        <taxon>Duplodnaviria</taxon>
        <taxon>Heunggongvirae</taxon>
        <taxon>Uroviricota</taxon>
        <taxon>Caudoviricetes</taxon>
    </lineage>
</organism>
<feature type="domain" description="ParB-like N-terminal" evidence="1">
    <location>
        <begin position="4"/>
        <end position="90"/>
    </location>
</feature>
<dbReference type="Gene3D" id="3.90.1530.10">
    <property type="entry name" value="Conserved hypothetical protein from pyrococcus furiosus pfu- 392566-001, ParB domain"/>
    <property type="match status" value="1"/>
</dbReference>
<dbReference type="Pfam" id="PF02195">
    <property type="entry name" value="ParB_N"/>
    <property type="match status" value="1"/>
</dbReference>
<dbReference type="InterPro" id="IPR003115">
    <property type="entry name" value="ParB_N"/>
</dbReference>
<dbReference type="SMART" id="SM00470">
    <property type="entry name" value="ParB"/>
    <property type="match status" value="1"/>
</dbReference>
<sequence length="207" mass="23374">MKVTEVSIDKVILAEKSVRMHTEIQVKEFARSLEMFGQIRPIVVDGKYNIVCGNGLYLAAQSLGWAKVKVLVMNNLSEKDKKKLMIADNRIFELGVSNLEILDEFFKELQDDLVIPGYDESTLQMLVGDLDAVNAQLDDYGIIDKEKVEEIKSQQAAVEQKIERVAAEENTDTEDYDNSDGFESNSVVEDDNGRYVICPKCGEKVWL</sequence>